<dbReference type="Gene3D" id="4.10.450.10">
    <property type="entry name" value="Glucose Oxidase, domain 2"/>
    <property type="match status" value="1"/>
</dbReference>
<dbReference type="InterPro" id="IPR036188">
    <property type="entry name" value="FAD/NAD-bd_sf"/>
</dbReference>
<evidence type="ECO:0000313" key="9">
    <source>
        <dbReference type="Proteomes" id="UP001338125"/>
    </source>
</evidence>
<dbReference type="InterPro" id="IPR007867">
    <property type="entry name" value="GMC_OxRtase_C"/>
</dbReference>
<evidence type="ECO:0000256" key="4">
    <source>
        <dbReference type="ARBA" id="ARBA00022827"/>
    </source>
</evidence>
<evidence type="ECO:0000259" key="7">
    <source>
        <dbReference type="PROSITE" id="PS00624"/>
    </source>
</evidence>
<dbReference type="Gene3D" id="3.30.560.10">
    <property type="entry name" value="Glucose Oxidase, domain 3"/>
    <property type="match status" value="1"/>
</dbReference>
<dbReference type="PIRSF" id="PIRSF000137">
    <property type="entry name" value="Alcohol_oxidase"/>
    <property type="match status" value="1"/>
</dbReference>
<feature type="domain" description="Glucose-methanol-choline oxidoreductase N-terminal" evidence="7">
    <location>
        <begin position="297"/>
        <end position="311"/>
    </location>
</feature>
<sequence length="590" mass="63934">MRASLPVWLTVSAALSQPSLAATTESYDYIIVGAGTCGLLLANRLSRDANYTVAVIDPGSDQRHNPNVTDPFGWFGLPPTPVNWNYSSVPQASADGRIIEFDAGHGIGGTSLMNGMTYIRGDRAQFDAWEALGNLGWNWDTLLKYYKQLEKFYPPEAWQVAVGASFESEYHGTSGDLHVGFNPGMLNDTFFDKAKGTWAALGQGVNEDVNSGTTAGFGSWPQTLDPELNLRWDSATAFYWPIQDRKNLKLLNGTVSKIVWKSGSKISLPEASGVEYFTPDNQRKILTAKKEVIISAGSLRTPLVLELSGIGNPQLLKKMGIETIVDSPGVGEHMIDQPNMSLEFSTNATFFGYPPYTTFANASSLFGSELGSIEASTKASLASWAIQVANSSNGALNATALEYLFGIQHGLIFEKGVTIAEILSTGGGNTLLSAYWDLLPFSRGSVHLSSVTDINKPSINPKYLSVDFDLQVEIAAGRLCQTFWSTEPISQFTGKQTKPDTAQLPPNATDSQWERATKELFGSNAHSIGTASMMAWELGGVVDPELKVYGTSNVRVVDASVLPMQFSGHLTATLYAVSERAAEFIIKARR</sequence>
<keyword evidence="3" id="KW-0285">Flavoprotein</keyword>
<evidence type="ECO:0000256" key="6">
    <source>
        <dbReference type="SAM" id="SignalP"/>
    </source>
</evidence>
<evidence type="ECO:0000256" key="1">
    <source>
        <dbReference type="ARBA" id="ARBA00001974"/>
    </source>
</evidence>
<keyword evidence="4" id="KW-0274">FAD</keyword>
<comment type="caution">
    <text evidence="8">The sequence shown here is derived from an EMBL/GenBank/DDBJ whole genome shotgun (WGS) entry which is preliminary data.</text>
</comment>
<dbReference type="PROSITE" id="PS00624">
    <property type="entry name" value="GMC_OXRED_2"/>
    <property type="match status" value="1"/>
</dbReference>
<dbReference type="PANTHER" id="PTHR11552">
    <property type="entry name" value="GLUCOSE-METHANOL-CHOLINE GMC OXIDOREDUCTASE"/>
    <property type="match status" value="1"/>
</dbReference>
<dbReference type="InterPro" id="IPR012132">
    <property type="entry name" value="GMC_OxRdtase"/>
</dbReference>
<evidence type="ECO:0000256" key="2">
    <source>
        <dbReference type="ARBA" id="ARBA00010790"/>
    </source>
</evidence>
<proteinExistence type="inferred from homology"/>
<organism evidence="8 9">
    <name type="scientific">Cladobotryum mycophilum</name>
    <dbReference type="NCBI Taxonomy" id="491253"/>
    <lineage>
        <taxon>Eukaryota</taxon>
        <taxon>Fungi</taxon>
        <taxon>Dikarya</taxon>
        <taxon>Ascomycota</taxon>
        <taxon>Pezizomycotina</taxon>
        <taxon>Sordariomycetes</taxon>
        <taxon>Hypocreomycetidae</taxon>
        <taxon>Hypocreales</taxon>
        <taxon>Hypocreaceae</taxon>
        <taxon>Cladobotryum</taxon>
    </lineage>
</organism>
<evidence type="ECO:0000313" key="8">
    <source>
        <dbReference type="EMBL" id="KAK5996006.1"/>
    </source>
</evidence>
<feature type="chain" id="PRO_5047285103" evidence="6">
    <location>
        <begin position="22"/>
        <end position="590"/>
    </location>
</feature>
<comment type="similarity">
    <text evidence="2">Belongs to the GMC oxidoreductase family.</text>
</comment>
<keyword evidence="5" id="KW-0560">Oxidoreductase</keyword>
<keyword evidence="6" id="KW-0732">Signal</keyword>
<dbReference type="PANTHER" id="PTHR11552:SF201">
    <property type="entry name" value="GLUCOSE-METHANOL-CHOLINE OXIDOREDUCTASE N-TERMINAL DOMAIN-CONTAINING PROTEIN"/>
    <property type="match status" value="1"/>
</dbReference>
<evidence type="ECO:0000256" key="3">
    <source>
        <dbReference type="ARBA" id="ARBA00022630"/>
    </source>
</evidence>
<dbReference type="Proteomes" id="UP001338125">
    <property type="component" value="Unassembled WGS sequence"/>
</dbReference>
<reference evidence="8 9" key="1">
    <citation type="submission" date="2024-01" db="EMBL/GenBank/DDBJ databases">
        <title>Complete genome of Cladobotryum mycophilum ATHUM6906.</title>
        <authorList>
            <person name="Christinaki A.C."/>
            <person name="Myridakis A.I."/>
            <person name="Kouvelis V.N."/>
        </authorList>
    </citation>
    <scope>NUCLEOTIDE SEQUENCE [LARGE SCALE GENOMIC DNA]</scope>
    <source>
        <strain evidence="8 9">ATHUM6906</strain>
    </source>
</reference>
<gene>
    <name evidence="8" type="ORF">PT974_04429</name>
</gene>
<dbReference type="Pfam" id="PF00732">
    <property type="entry name" value="GMC_oxred_N"/>
    <property type="match status" value="1"/>
</dbReference>
<dbReference type="InterPro" id="IPR027424">
    <property type="entry name" value="Glucose_Oxidase_domain_2"/>
</dbReference>
<dbReference type="SUPFAM" id="SSF54373">
    <property type="entry name" value="FAD-linked reductases, C-terminal domain"/>
    <property type="match status" value="1"/>
</dbReference>
<name>A0ABR0SW85_9HYPO</name>
<feature type="signal peptide" evidence="6">
    <location>
        <begin position="1"/>
        <end position="21"/>
    </location>
</feature>
<accession>A0ABR0SW85</accession>
<keyword evidence="9" id="KW-1185">Reference proteome</keyword>
<dbReference type="InterPro" id="IPR000172">
    <property type="entry name" value="GMC_OxRdtase_N"/>
</dbReference>
<protein>
    <submittedName>
        <fullName evidence="8">Glucose oxidase</fullName>
    </submittedName>
</protein>
<comment type="cofactor">
    <cofactor evidence="1">
        <name>FAD</name>
        <dbReference type="ChEBI" id="CHEBI:57692"/>
    </cofactor>
</comment>
<dbReference type="Pfam" id="PF05199">
    <property type="entry name" value="GMC_oxred_C"/>
    <property type="match status" value="1"/>
</dbReference>
<dbReference type="EMBL" id="JAVFKD010000004">
    <property type="protein sequence ID" value="KAK5996006.1"/>
    <property type="molecule type" value="Genomic_DNA"/>
</dbReference>
<dbReference type="Gene3D" id="3.50.50.60">
    <property type="entry name" value="FAD/NAD(P)-binding domain"/>
    <property type="match status" value="1"/>
</dbReference>
<evidence type="ECO:0000256" key="5">
    <source>
        <dbReference type="ARBA" id="ARBA00023002"/>
    </source>
</evidence>
<dbReference type="SUPFAM" id="SSF51905">
    <property type="entry name" value="FAD/NAD(P)-binding domain"/>
    <property type="match status" value="1"/>
</dbReference>